<dbReference type="PANTHER" id="PTHR42811">
    <property type="entry name" value="SERINE ACETYLTRANSFERASE"/>
    <property type="match status" value="1"/>
</dbReference>
<evidence type="ECO:0000313" key="4">
    <source>
        <dbReference type="Proteomes" id="UP000287651"/>
    </source>
</evidence>
<keyword evidence="1" id="KW-0812">Transmembrane</keyword>
<organism evidence="3 4">
    <name type="scientific">Ensete ventricosum</name>
    <name type="common">Abyssinian banana</name>
    <name type="synonym">Musa ensete</name>
    <dbReference type="NCBI Taxonomy" id="4639"/>
    <lineage>
        <taxon>Eukaryota</taxon>
        <taxon>Viridiplantae</taxon>
        <taxon>Streptophyta</taxon>
        <taxon>Embryophyta</taxon>
        <taxon>Tracheophyta</taxon>
        <taxon>Spermatophyta</taxon>
        <taxon>Magnoliopsida</taxon>
        <taxon>Liliopsida</taxon>
        <taxon>Zingiberales</taxon>
        <taxon>Musaceae</taxon>
        <taxon>Ensete</taxon>
    </lineage>
</organism>
<reference evidence="3 4" key="1">
    <citation type="journal article" date="2014" name="Agronomy (Basel)">
        <title>A Draft Genome Sequence for Ensete ventricosum, the Drought-Tolerant Tree Against Hunger.</title>
        <authorList>
            <person name="Harrison J."/>
            <person name="Moore K.A."/>
            <person name="Paszkiewicz K."/>
            <person name="Jones T."/>
            <person name="Grant M."/>
            <person name="Ambacheew D."/>
            <person name="Muzemil S."/>
            <person name="Studholme D.J."/>
        </authorList>
    </citation>
    <scope>NUCLEOTIDE SEQUENCE [LARGE SCALE GENOMIC DNA]</scope>
</reference>
<evidence type="ECO:0000256" key="1">
    <source>
        <dbReference type="SAM" id="Phobius"/>
    </source>
</evidence>
<evidence type="ECO:0000313" key="3">
    <source>
        <dbReference type="EMBL" id="RRT50844.1"/>
    </source>
</evidence>
<dbReference type="GO" id="GO:0009001">
    <property type="term" value="F:serine O-acetyltransferase activity"/>
    <property type="evidence" value="ECO:0007669"/>
    <property type="project" value="InterPro"/>
</dbReference>
<dbReference type="Gene3D" id="1.10.3130.10">
    <property type="entry name" value="serine acetyltransferase, domain 1"/>
    <property type="match status" value="1"/>
</dbReference>
<proteinExistence type="predicted"/>
<keyword evidence="1" id="KW-1133">Transmembrane helix</keyword>
<feature type="domain" description="Serine acetyltransferase N-terminal" evidence="2">
    <location>
        <begin position="12"/>
        <end position="70"/>
    </location>
</feature>
<dbReference type="EMBL" id="AMZH03012539">
    <property type="protein sequence ID" value="RRT50844.1"/>
    <property type="molecule type" value="Genomic_DNA"/>
</dbReference>
<evidence type="ECO:0000259" key="2">
    <source>
        <dbReference type="SMART" id="SM00971"/>
    </source>
</evidence>
<keyword evidence="1" id="KW-0472">Membrane</keyword>
<gene>
    <name evidence="3" type="ORF">B296_00036171</name>
</gene>
<accession>A0A426YGF4</accession>
<dbReference type="GO" id="GO:0005737">
    <property type="term" value="C:cytoplasm"/>
    <property type="evidence" value="ECO:0007669"/>
    <property type="project" value="InterPro"/>
</dbReference>
<dbReference type="GO" id="GO:0006535">
    <property type="term" value="P:cysteine biosynthetic process from serine"/>
    <property type="evidence" value="ECO:0007669"/>
    <property type="project" value="InterPro"/>
</dbReference>
<sequence>MIPTFPPAESWIWAQIKAEAYWDAEESALASFLYATVLSHSSLARSLAFYLANQLCSPTLLERDEAVGQAPWKLRRLQARNRPYCESGWERRATRAGMAVVLQPVLESLVREQRTRFYLMRRWVAMIIICVTTTFLNAIA</sequence>
<protein>
    <recommendedName>
        <fullName evidence="2">Serine acetyltransferase N-terminal domain-containing protein</fullName>
    </recommendedName>
</protein>
<name>A0A426YGF4_ENSVE</name>
<dbReference type="InterPro" id="IPR042122">
    <property type="entry name" value="Ser_AcTrfase_N_sf"/>
</dbReference>
<dbReference type="Proteomes" id="UP000287651">
    <property type="component" value="Unassembled WGS sequence"/>
</dbReference>
<dbReference type="AlphaFoldDB" id="A0A426YGF4"/>
<feature type="transmembrane region" description="Helical" evidence="1">
    <location>
        <begin position="123"/>
        <end position="139"/>
    </location>
</feature>
<dbReference type="Pfam" id="PF06426">
    <property type="entry name" value="SATase_N"/>
    <property type="match status" value="1"/>
</dbReference>
<dbReference type="SMART" id="SM00971">
    <property type="entry name" value="SATase_N"/>
    <property type="match status" value="1"/>
</dbReference>
<dbReference type="InterPro" id="IPR010493">
    <property type="entry name" value="Ser_AcTrfase_N"/>
</dbReference>
<comment type="caution">
    <text evidence="3">The sequence shown here is derived from an EMBL/GenBank/DDBJ whole genome shotgun (WGS) entry which is preliminary data.</text>
</comment>